<name>Q66IT1_XENLA</name>
<dbReference type="PANTHER" id="PTHR24251">
    <property type="entry name" value="OVOCHYMASE-RELATED"/>
    <property type="match status" value="1"/>
</dbReference>
<dbReference type="SMART" id="SM00042">
    <property type="entry name" value="CUB"/>
    <property type="match status" value="2"/>
</dbReference>
<evidence type="ECO:0000256" key="1">
    <source>
        <dbReference type="ARBA" id="ARBA00004613"/>
    </source>
</evidence>
<evidence type="ECO:0000256" key="11">
    <source>
        <dbReference type="SAM" id="SignalP"/>
    </source>
</evidence>
<evidence type="ECO:0000256" key="9">
    <source>
        <dbReference type="PROSITE-ProRule" id="PRU00059"/>
    </source>
</evidence>
<evidence type="ECO:0000259" key="12">
    <source>
        <dbReference type="PROSITE" id="PS01180"/>
    </source>
</evidence>
<evidence type="ECO:0000256" key="6">
    <source>
        <dbReference type="ARBA" id="ARBA00022801"/>
    </source>
</evidence>
<dbReference type="PROSITE" id="PS01180">
    <property type="entry name" value="CUB"/>
    <property type="match status" value="2"/>
</dbReference>
<comment type="caution">
    <text evidence="9">Lacks conserved residue(s) required for the propagation of feature annotation.</text>
</comment>
<evidence type="ECO:0000256" key="2">
    <source>
        <dbReference type="ARBA" id="ARBA00022525"/>
    </source>
</evidence>
<dbReference type="Bgee" id="447601">
    <property type="expression patterns" value="Expressed in internal ear and 7 other cell types or tissues"/>
</dbReference>
<dbReference type="Pfam" id="PF01759">
    <property type="entry name" value="NTR"/>
    <property type="match status" value="1"/>
</dbReference>
<dbReference type="GO" id="GO:0008233">
    <property type="term" value="F:peptidase activity"/>
    <property type="evidence" value="ECO:0007669"/>
    <property type="project" value="UniProtKB-KW"/>
</dbReference>
<dbReference type="GO" id="GO:0005518">
    <property type="term" value="F:collagen binding"/>
    <property type="evidence" value="ECO:0000318"/>
    <property type="project" value="GO_Central"/>
</dbReference>
<evidence type="ECO:0000313" key="14">
    <source>
        <dbReference type="EMBL" id="AAH81211.1"/>
    </source>
</evidence>
<dbReference type="GO" id="GO:0016504">
    <property type="term" value="F:peptidase activator activity"/>
    <property type="evidence" value="ECO:0000318"/>
    <property type="project" value="GO_Central"/>
</dbReference>
<keyword evidence="4 11" id="KW-0732">Signal</keyword>
<dbReference type="AlphaFoldDB" id="Q66IT1"/>
<dbReference type="FunFam" id="2.60.120.290:FF:000005">
    <property type="entry name" value="Procollagen C-endopeptidase enhancer 1"/>
    <property type="match status" value="1"/>
</dbReference>
<feature type="signal peptide" evidence="11">
    <location>
        <begin position="1"/>
        <end position="18"/>
    </location>
</feature>
<dbReference type="InterPro" id="IPR000859">
    <property type="entry name" value="CUB_dom"/>
</dbReference>
<feature type="disulfide bond" evidence="9">
    <location>
        <begin position="155"/>
        <end position="182"/>
    </location>
</feature>
<feature type="region of interest" description="Disordered" evidence="10">
    <location>
        <begin position="272"/>
        <end position="303"/>
    </location>
</feature>
<reference evidence="14" key="2">
    <citation type="submission" date="2004-08" db="EMBL/GenBank/DDBJ databases">
        <authorList>
            <consortium name="NIH - Xenopus Gene Collection (XGC) project"/>
        </authorList>
    </citation>
    <scope>NUCLEOTIDE SEQUENCE [LARGE SCALE MRNA]</scope>
    <source>
        <tissue evidence="14">Brain</tissue>
    </source>
</reference>
<dbReference type="GeneID" id="447601"/>
<feature type="domain" description="CUB" evidence="12">
    <location>
        <begin position="155"/>
        <end position="269"/>
    </location>
</feature>
<gene>
    <name evidence="16 17" type="primary">pcolce.L</name>
    <name evidence="14" type="synonym">MGC84811</name>
    <name evidence="16" type="synonym">pcolce</name>
</gene>
<dbReference type="InterPro" id="IPR008993">
    <property type="entry name" value="TIMP-like_OB-fold"/>
</dbReference>
<organism evidence="14">
    <name type="scientific">Xenopus laevis</name>
    <name type="common">African clawed frog</name>
    <dbReference type="NCBI Taxonomy" id="8355"/>
    <lineage>
        <taxon>Eukaryota</taxon>
        <taxon>Metazoa</taxon>
        <taxon>Chordata</taxon>
        <taxon>Craniata</taxon>
        <taxon>Vertebrata</taxon>
        <taxon>Euteleostomi</taxon>
        <taxon>Amphibia</taxon>
        <taxon>Batrachia</taxon>
        <taxon>Anura</taxon>
        <taxon>Pipoidea</taxon>
        <taxon>Pipidae</taxon>
        <taxon>Xenopodinae</taxon>
        <taxon>Xenopus</taxon>
        <taxon>Xenopus</taxon>
    </lineage>
</organism>
<keyword evidence="2" id="KW-0964">Secreted</keyword>
<dbReference type="DNASU" id="447601"/>
<dbReference type="SMART" id="SM00643">
    <property type="entry name" value="C345C"/>
    <property type="match status" value="1"/>
</dbReference>
<evidence type="ECO:0000256" key="5">
    <source>
        <dbReference type="ARBA" id="ARBA00022737"/>
    </source>
</evidence>
<dbReference type="PROSITE" id="PS50189">
    <property type="entry name" value="NTR"/>
    <property type="match status" value="1"/>
</dbReference>
<dbReference type="CDD" id="cd00041">
    <property type="entry name" value="CUB"/>
    <property type="match status" value="2"/>
</dbReference>
<dbReference type="Xenbase" id="XB-GENE-997169">
    <property type="gene designation" value="pcolce.L"/>
</dbReference>
<feature type="compositionally biased region" description="Low complexity" evidence="10">
    <location>
        <begin position="277"/>
        <end position="286"/>
    </location>
</feature>
<keyword evidence="6" id="KW-0378">Hydrolase</keyword>
<dbReference type="Pfam" id="PF00431">
    <property type="entry name" value="CUB"/>
    <property type="match status" value="2"/>
</dbReference>
<dbReference type="AGR" id="Xenbase:XB-GENE-997169"/>
<dbReference type="EMBL" id="BC081211">
    <property type="protein sequence ID" value="AAH81211.1"/>
    <property type="molecule type" value="mRNA"/>
</dbReference>
<feature type="domain" description="NTR" evidence="13">
    <location>
        <begin position="360"/>
        <end position="480"/>
    </location>
</feature>
<protein>
    <submittedName>
        <fullName evidence="14">MGC84811 protein</fullName>
    </submittedName>
    <submittedName>
        <fullName evidence="16">Procollagen C-endopeptidase enhancer L homeolog precursor</fullName>
    </submittedName>
</protein>
<dbReference type="Gene3D" id="2.40.50.120">
    <property type="match status" value="1"/>
</dbReference>
<evidence type="ECO:0000256" key="10">
    <source>
        <dbReference type="SAM" id="MobiDB-lite"/>
    </source>
</evidence>
<evidence type="ECO:0000256" key="4">
    <source>
        <dbReference type="ARBA" id="ARBA00022729"/>
    </source>
</evidence>
<evidence type="ECO:0000256" key="3">
    <source>
        <dbReference type="ARBA" id="ARBA00022670"/>
    </source>
</evidence>
<dbReference type="RefSeq" id="NP_001087777.1">
    <property type="nucleotide sequence ID" value="NM_001094308.1"/>
</dbReference>
<dbReference type="CDD" id="cd03576">
    <property type="entry name" value="NTR_PCOLCE"/>
    <property type="match status" value="1"/>
</dbReference>
<dbReference type="InterPro" id="IPR001134">
    <property type="entry name" value="Netrin_domain"/>
</dbReference>
<keyword evidence="15" id="KW-1185">Reference proteome</keyword>
<evidence type="ECO:0000313" key="16">
    <source>
        <dbReference type="RefSeq" id="NP_001087777.1"/>
    </source>
</evidence>
<feature type="compositionally biased region" description="Basic and acidic residues" evidence="10">
    <location>
        <begin position="289"/>
        <end position="299"/>
    </location>
</feature>
<dbReference type="InterPro" id="IPR035914">
    <property type="entry name" value="Sperma_CUB_dom_sf"/>
</dbReference>
<feature type="domain" description="CUB" evidence="12">
    <location>
        <begin position="33"/>
        <end position="145"/>
    </location>
</feature>
<keyword evidence="7 9" id="KW-1015">Disulfide bond</keyword>
<evidence type="ECO:0000313" key="15">
    <source>
        <dbReference type="Proteomes" id="UP000186698"/>
    </source>
</evidence>
<feature type="region of interest" description="Disordered" evidence="10">
    <location>
        <begin position="321"/>
        <end position="357"/>
    </location>
</feature>
<dbReference type="Gene3D" id="2.60.120.290">
    <property type="entry name" value="Spermadhesin, CUB domain"/>
    <property type="match status" value="2"/>
</dbReference>
<feature type="chain" id="PRO_5033206978" evidence="11 16">
    <location>
        <begin position="19"/>
        <end position="480"/>
    </location>
</feature>
<dbReference type="SUPFAM" id="SSF50242">
    <property type="entry name" value="TIMP-like"/>
    <property type="match status" value="1"/>
</dbReference>
<evidence type="ECO:0000256" key="8">
    <source>
        <dbReference type="ARBA" id="ARBA00023180"/>
    </source>
</evidence>
<dbReference type="PANTHER" id="PTHR24251:SF24">
    <property type="entry name" value="PROCOLLAGEN C-ENDOPEPTIDASE ENHANCER 1"/>
    <property type="match status" value="1"/>
</dbReference>
<dbReference type="GO" id="GO:0005615">
    <property type="term" value="C:extracellular space"/>
    <property type="evidence" value="ECO:0007669"/>
    <property type="project" value="TreeGrafter"/>
</dbReference>
<reference evidence="16" key="3">
    <citation type="submission" date="2025-04" db="UniProtKB">
        <authorList>
            <consortium name="RefSeq"/>
        </authorList>
    </citation>
    <scope>IDENTIFICATION</scope>
</reference>
<reference evidence="16" key="1">
    <citation type="journal article" date="2002" name="Dev. Dyn.">
        <title>Genetic and genomic tools for Xenopus research: The NIH Xenopus initiative.</title>
        <authorList>
            <person name="Klein S.L."/>
            <person name="Strausberg R.L."/>
            <person name="Wagner L."/>
            <person name="Pontius J."/>
            <person name="Clifton S.W."/>
            <person name="Richardson P."/>
        </authorList>
    </citation>
    <scope>NUCLEOTIDE SEQUENCE</scope>
</reference>
<dbReference type="InterPro" id="IPR035814">
    <property type="entry name" value="NTR_PCOLCE"/>
</dbReference>
<sequence>MSPTLLLCLSLVLGLCRAQNSDTNNYTRPVFLCGGDFTGDSGFIASEGFPNNYPPNKKCLWKITVPDGHVVMLTFRLLDMEADPSCRYDYLNIYNGHSEKGQRLARVCGTFRPGALLSTGPQMMLEMVTDEGTGGRGFVVWYTAGSTQPTESQICGGKLEKPQGSINTPNWPENNYPSGTSCSWHIVAPKEKVVELSFGKFDVEGDSYCRYDYLAVFNGGQSDNTRLIGKFCGDSPPKTIYSDGNEMLVQFVSDLSVTADGFAANYRMRDASDVPKTKPTSKPTSTGATDKKAPLDTKLSKKPTAKPILKTTAKPILKTTVKPTMKAKPTKAEKLATTPKPKTKPTKLPKSPGSSSAVKCPLKCRKSGSLGSHYCANQFVVTGTVNALTQGDSEKSLLATVTIIKTYKVEGLSIQGSGKTMSIKVINECPKCPILKKGSSYLFMGEVNAEGQGRIVPESFVIGYKVAQHQFLTAISKKPC</sequence>
<dbReference type="SUPFAM" id="SSF49854">
    <property type="entry name" value="Spermadhesin, CUB domain"/>
    <property type="match status" value="2"/>
</dbReference>
<keyword evidence="8" id="KW-0325">Glycoprotein</keyword>
<evidence type="ECO:0000313" key="17">
    <source>
        <dbReference type="Xenbase" id="XB-GENE-997169"/>
    </source>
</evidence>
<dbReference type="OrthoDB" id="6116165at2759"/>
<dbReference type="CTD" id="447601"/>
<dbReference type="Proteomes" id="UP000186698">
    <property type="component" value="Chromosome 3L"/>
</dbReference>
<keyword evidence="5" id="KW-0677">Repeat</keyword>
<dbReference type="GO" id="GO:0006508">
    <property type="term" value="P:proteolysis"/>
    <property type="evidence" value="ECO:0000318"/>
    <property type="project" value="GO_Central"/>
</dbReference>
<accession>Q66IT1</accession>
<dbReference type="InterPro" id="IPR018933">
    <property type="entry name" value="Netrin_module_non-TIMP"/>
</dbReference>
<keyword evidence="3" id="KW-0645">Protease</keyword>
<dbReference type="KEGG" id="xla:447601"/>
<comment type="subcellular location">
    <subcellularLocation>
        <location evidence="1">Secreted</location>
    </subcellularLocation>
</comment>
<dbReference type="FunFam" id="2.60.120.290:FF:000013">
    <property type="entry name" value="Membrane frizzled-related protein"/>
    <property type="match status" value="1"/>
</dbReference>
<evidence type="ECO:0000259" key="13">
    <source>
        <dbReference type="PROSITE" id="PS50189"/>
    </source>
</evidence>
<evidence type="ECO:0000256" key="7">
    <source>
        <dbReference type="ARBA" id="ARBA00023157"/>
    </source>
</evidence>
<proteinExistence type="evidence at transcript level"/>